<dbReference type="PANTHER" id="PTHR45693">
    <property type="entry name" value="TRANSCRIPTION FACTOR TGA9"/>
    <property type="match status" value="1"/>
</dbReference>
<feature type="region of interest" description="Disordered" evidence="8">
    <location>
        <begin position="125"/>
        <end position="188"/>
    </location>
</feature>
<dbReference type="InterPro" id="IPR004827">
    <property type="entry name" value="bZIP"/>
</dbReference>
<dbReference type="PROSITE" id="PS00036">
    <property type="entry name" value="BZIP_BASIC"/>
    <property type="match status" value="1"/>
</dbReference>
<keyword evidence="12" id="KW-1185">Reference proteome</keyword>
<dbReference type="GO" id="GO:0045893">
    <property type="term" value="P:positive regulation of DNA-templated transcription"/>
    <property type="evidence" value="ECO:0007669"/>
    <property type="project" value="UniProtKB-ARBA"/>
</dbReference>
<evidence type="ECO:0000313" key="11">
    <source>
        <dbReference type="EnsemblPlants" id="OBART02G07230.1"/>
    </source>
</evidence>
<evidence type="ECO:0000256" key="1">
    <source>
        <dbReference type="ARBA" id="ARBA00004123"/>
    </source>
</evidence>
<evidence type="ECO:0000256" key="2">
    <source>
        <dbReference type="ARBA" id="ARBA00007163"/>
    </source>
</evidence>
<dbReference type="eggNOG" id="ENOG502QRKF">
    <property type="taxonomic scope" value="Eukaryota"/>
</dbReference>
<dbReference type="Proteomes" id="UP000026960">
    <property type="component" value="Chromosome 2"/>
</dbReference>
<evidence type="ECO:0000256" key="4">
    <source>
        <dbReference type="ARBA" id="ARBA00023015"/>
    </source>
</evidence>
<dbReference type="InterPro" id="IPR046347">
    <property type="entry name" value="bZIP_sf"/>
</dbReference>
<keyword evidence="3" id="KW-0611">Plant defense</keyword>
<accession>A0A0D3F1Y5</accession>
<comment type="subcellular location">
    <subcellularLocation>
        <location evidence="1">Nucleus</location>
    </subcellularLocation>
</comment>
<dbReference type="EnsemblPlants" id="OBART02G07230.1">
    <property type="protein sequence ID" value="OBART02G07230.1"/>
    <property type="gene ID" value="OBART02G07230"/>
</dbReference>
<dbReference type="GO" id="GO:0005634">
    <property type="term" value="C:nucleus"/>
    <property type="evidence" value="ECO:0007669"/>
    <property type="project" value="UniProtKB-SubCell"/>
</dbReference>
<dbReference type="GO" id="GO:0043565">
    <property type="term" value="F:sequence-specific DNA binding"/>
    <property type="evidence" value="ECO:0007669"/>
    <property type="project" value="InterPro"/>
</dbReference>
<name>A0A0D3F1Y5_9ORYZ</name>
<feature type="domain" description="BZIP" evidence="9">
    <location>
        <begin position="185"/>
        <end position="230"/>
    </location>
</feature>
<feature type="domain" description="DOG1" evidence="10">
    <location>
        <begin position="254"/>
        <end position="462"/>
    </location>
</feature>
<protein>
    <recommendedName>
        <fullName evidence="13">DOG1 domain-containing protein</fullName>
    </recommendedName>
</protein>
<dbReference type="Gramene" id="OBART02G07230.1">
    <property type="protein sequence ID" value="OBART02G07230.1"/>
    <property type="gene ID" value="OBART02G07230"/>
</dbReference>
<dbReference type="SMART" id="SM00338">
    <property type="entry name" value="BRLZ"/>
    <property type="match status" value="1"/>
</dbReference>
<dbReference type="PANTHER" id="PTHR45693:SF22">
    <property type="entry name" value="DOG1 DOMAIN-CONTAINING PROTEIN"/>
    <property type="match status" value="1"/>
</dbReference>
<dbReference type="HOGENOM" id="CLU_024782_0_2_1"/>
<evidence type="ECO:0000256" key="3">
    <source>
        <dbReference type="ARBA" id="ARBA00022821"/>
    </source>
</evidence>
<dbReference type="PROSITE" id="PS50217">
    <property type="entry name" value="BZIP"/>
    <property type="match status" value="1"/>
</dbReference>
<keyword evidence="4" id="KW-0805">Transcription regulation</keyword>
<evidence type="ECO:0000256" key="8">
    <source>
        <dbReference type="SAM" id="MobiDB-lite"/>
    </source>
</evidence>
<feature type="compositionally biased region" description="Basic and acidic residues" evidence="8">
    <location>
        <begin position="176"/>
        <end position="188"/>
    </location>
</feature>
<dbReference type="PaxDb" id="65489-OBART02G07230.1"/>
<dbReference type="Pfam" id="PF00170">
    <property type="entry name" value="bZIP_1"/>
    <property type="match status" value="1"/>
</dbReference>
<evidence type="ECO:0000256" key="5">
    <source>
        <dbReference type="ARBA" id="ARBA00023125"/>
    </source>
</evidence>
<dbReference type="FunFam" id="1.20.5.170:FF:000019">
    <property type="entry name" value="BZIP family transcription factor"/>
    <property type="match status" value="1"/>
</dbReference>
<evidence type="ECO:0000256" key="6">
    <source>
        <dbReference type="ARBA" id="ARBA00023163"/>
    </source>
</evidence>
<sequence length="483" mass="51398">MGDRPWQQQLQPHDQQAASCSVTAGMMMQASATSSSIHGNNIIRKDPGGGYDMAELDHIFLYLNSQDQASAAIQEQPQTLNIFPSQPMHAGEPSPKGSSSMAAINSAPSNNALAIAAGSSKRPLAAAAAGGQPSRLNNPADQPSASGKDGKAAVVKKEGGGGGGKHHGGASSAAASEHEGPKTPDAKTLRRLAQNREAARKSRLRKKAYIQNLETSRIRLSQLEQELVQRSRTQGAILGGGAFSAGVGGQSPEAAWFDGEYARWVESHERMMAHMRAAVEEQPQHGGVAAAAAEAQLRQLVDAAVAHHGVLVELKAAVASADVFHLVSGTWLPAAERCFLWIGGFRPSELIKMMARHAEPLTEQQAAGVYGVQQSAREREEALDRDLHATHHALSDAVSSDSLLLFPPSTGATAYSDADALRLQTLYKLPQILTARQSARCFLAIADHSHRLRALTSLWLSRPRHPDQPAPPPPPPPPINPRN</sequence>
<reference evidence="11" key="1">
    <citation type="journal article" date="2009" name="Rice">
        <title>De Novo Next Generation Sequencing of Plant Genomes.</title>
        <authorList>
            <person name="Rounsley S."/>
            <person name="Marri P.R."/>
            <person name="Yu Y."/>
            <person name="He R."/>
            <person name="Sisneros N."/>
            <person name="Goicoechea J.L."/>
            <person name="Lee S.J."/>
            <person name="Angelova A."/>
            <person name="Kudrna D."/>
            <person name="Luo M."/>
            <person name="Affourtit J."/>
            <person name="Desany B."/>
            <person name="Knight J."/>
            <person name="Niazi F."/>
            <person name="Egholm M."/>
            <person name="Wing R.A."/>
        </authorList>
    </citation>
    <scope>NUCLEOTIDE SEQUENCE [LARGE SCALE GENOMIC DNA]</scope>
    <source>
        <strain evidence="11">cv. IRGC 105608</strain>
    </source>
</reference>
<evidence type="ECO:0000256" key="7">
    <source>
        <dbReference type="ARBA" id="ARBA00023242"/>
    </source>
</evidence>
<dbReference type="GO" id="GO:0006952">
    <property type="term" value="P:defense response"/>
    <property type="evidence" value="ECO:0007669"/>
    <property type="project" value="UniProtKB-KW"/>
</dbReference>
<keyword evidence="7" id="KW-0539">Nucleus</keyword>
<evidence type="ECO:0008006" key="13">
    <source>
        <dbReference type="Google" id="ProtNLM"/>
    </source>
</evidence>
<dbReference type="PROSITE" id="PS51806">
    <property type="entry name" value="DOG1"/>
    <property type="match status" value="1"/>
</dbReference>
<evidence type="ECO:0000313" key="12">
    <source>
        <dbReference type="Proteomes" id="UP000026960"/>
    </source>
</evidence>
<organism evidence="11">
    <name type="scientific">Oryza barthii</name>
    <dbReference type="NCBI Taxonomy" id="65489"/>
    <lineage>
        <taxon>Eukaryota</taxon>
        <taxon>Viridiplantae</taxon>
        <taxon>Streptophyta</taxon>
        <taxon>Embryophyta</taxon>
        <taxon>Tracheophyta</taxon>
        <taxon>Spermatophyta</taxon>
        <taxon>Magnoliopsida</taxon>
        <taxon>Liliopsida</taxon>
        <taxon>Poales</taxon>
        <taxon>Poaceae</taxon>
        <taxon>BOP clade</taxon>
        <taxon>Oryzoideae</taxon>
        <taxon>Oryzeae</taxon>
        <taxon>Oryzinae</taxon>
        <taxon>Oryza</taxon>
    </lineage>
</organism>
<keyword evidence="5" id="KW-0238">DNA-binding</keyword>
<dbReference type="InterPro" id="IPR025422">
    <property type="entry name" value="TGA_domain"/>
</dbReference>
<reference evidence="11" key="2">
    <citation type="submission" date="2015-03" db="UniProtKB">
        <authorList>
            <consortium name="EnsemblPlants"/>
        </authorList>
    </citation>
    <scope>IDENTIFICATION</scope>
</reference>
<dbReference type="SUPFAM" id="SSF57959">
    <property type="entry name" value="Leucine zipper domain"/>
    <property type="match status" value="1"/>
</dbReference>
<evidence type="ECO:0000259" key="10">
    <source>
        <dbReference type="PROSITE" id="PS51806"/>
    </source>
</evidence>
<proteinExistence type="inferred from homology"/>
<dbReference type="GO" id="GO:0003700">
    <property type="term" value="F:DNA-binding transcription factor activity"/>
    <property type="evidence" value="ECO:0007669"/>
    <property type="project" value="InterPro"/>
</dbReference>
<dbReference type="GO" id="GO:0006351">
    <property type="term" value="P:DNA-templated transcription"/>
    <property type="evidence" value="ECO:0007669"/>
    <property type="project" value="InterPro"/>
</dbReference>
<feature type="compositionally biased region" description="Polar residues" evidence="8">
    <location>
        <begin position="134"/>
        <end position="144"/>
    </location>
</feature>
<dbReference type="STRING" id="65489.A0A0D3F1Y5"/>
<dbReference type="AlphaFoldDB" id="A0A0D3F1Y5"/>
<feature type="compositionally biased region" description="Pro residues" evidence="8">
    <location>
        <begin position="468"/>
        <end position="483"/>
    </location>
</feature>
<dbReference type="Gene3D" id="1.20.5.170">
    <property type="match status" value="1"/>
</dbReference>
<keyword evidence="6" id="KW-0804">Transcription</keyword>
<feature type="compositionally biased region" description="Basic and acidic residues" evidence="8">
    <location>
        <begin position="148"/>
        <end position="159"/>
    </location>
</feature>
<evidence type="ECO:0000259" key="9">
    <source>
        <dbReference type="PROSITE" id="PS50217"/>
    </source>
</evidence>
<feature type="region of interest" description="Disordered" evidence="8">
    <location>
        <begin position="462"/>
        <end position="483"/>
    </location>
</feature>
<dbReference type="Pfam" id="PF14144">
    <property type="entry name" value="DOG1"/>
    <property type="match status" value="1"/>
</dbReference>
<comment type="similarity">
    <text evidence="2">Belongs to the bZIP family.</text>
</comment>
<feature type="region of interest" description="Disordered" evidence="8">
    <location>
        <begin position="83"/>
        <end position="104"/>
    </location>
</feature>